<evidence type="ECO:0000313" key="1">
    <source>
        <dbReference type="EMBL" id="CAG9946004.1"/>
    </source>
</evidence>
<accession>A0ACA9TYZ5</accession>
<reference evidence="1" key="2">
    <citation type="submission" date="2021-10" db="EMBL/GenBank/DDBJ databases">
        <authorList>
            <person name="Piombo E."/>
        </authorList>
    </citation>
    <scope>NUCLEOTIDE SEQUENCE</scope>
</reference>
<sequence>MEVARGHEADFGRWQKPEYLLAPNFNIPPNGPFALGRFVKEIDRFRVLNKGSARIPIPDADVYLDVKADIKVSVNSSSNHDAKILAQCVDSTLGGNVGLRGVKTDSNIFNIQRVETTFFDPTEEYISDCRELSDIKTYLKRHDYKQPIYLITGIKTVWGASLSVARGRDSGQEAGAGVALSSESLNLEVKGEASHGKNTDFAADTKGPCDFVLGLRLQKFYHKKKYILFGEQIAHDKPQVARAVLMDGDSGVEDKDDQLVPVEMDDDELAKMVL</sequence>
<dbReference type="Proteomes" id="UP000836387">
    <property type="component" value="Unassembled WGS sequence"/>
</dbReference>
<keyword evidence="2" id="KW-1185">Reference proteome</keyword>
<comment type="caution">
    <text evidence="1">The sequence shown here is derived from an EMBL/GenBank/DDBJ whole genome shotgun (WGS) entry which is preliminary data.</text>
</comment>
<name>A0ACA9TYZ5_BIOOC</name>
<gene>
    <name evidence="1" type="ORF">CRV2_00004883</name>
</gene>
<proteinExistence type="predicted"/>
<evidence type="ECO:0000313" key="2">
    <source>
        <dbReference type="Proteomes" id="UP000836387"/>
    </source>
</evidence>
<organism evidence="1 2">
    <name type="scientific">Clonostachys rosea f. rosea IK726</name>
    <dbReference type="NCBI Taxonomy" id="1349383"/>
    <lineage>
        <taxon>Eukaryota</taxon>
        <taxon>Fungi</taxon>
        <taxon>Dikarya</taxon>
        <taxon>Ascomycota</taxon>
        <taxon>Pezizomycotina</taxon>
        <taxon>Sordariomycetes</taxon>
        <taxon>Hypocreomycetidae</taxon>
        <taxon>Hypocreales</taxon>
        <taxon>Bionectriaceae</taxon>
        <taxon>Clonostachys</taxon>
    </lineage>
</organism>
<dbReference type="EMBL" id="CADEHS020000010">
    <property type="protein sequence ID" value="CAG9946004.1"/>
    <property type="molecule type" value="Genomic_DNA"/>
</dbReference>
<reference evidence="1" key="1">
    <citation type="submission" date="2020-04" db="EMBL/GenBank/DDBJ databases">
        <authorList>
            <person name="Broberg M."/>
        </authorList>
    </citation>
    <scope>NUCLEOTIDE SEQUENCE</scope>
</reference>
<protein>
    <submittedName>
        <fullName evidence="1">Uncharacterized protein</fullName>
    </submittedName>
</protein>